<proteinExistence type="predicted"/>
<dbReference type="CDD" id="cd04301">
    <property type="entry name" value="NAT_SF"/>
    <property type="match status" value="1"/>
</dbReference>
<evidence type="ECO:0000313" key="4">
    <source>
        <dbReference type="EMBL" id="KFN44788.1"/>
    </source>
</evidence>
<evidence type="ECO:0000313" key="5">
    <source>
        <dbReference type="Proteomes" id="UP000029385"/>
    </source>
</evidence>
<dbReference type="EMBL" id="AVCI01000001">
    <property type="protein sequence ID" value="KFN44788.1"/>
    <property type="molecule type" value="Genomic_DNA"/>
</dbReference>
<dbReference type="Pfam" id="PF00583">
    <property type="entry name" value="Acetyltransf_1"/>
    <property type="match status" value="1"/>
</dbReference>
<dbReference type="eggNOG" id="COG0454">
    <property type="taxonomic scope" value="Bacteria"/>
</dbReference>
<dbReference type="PROSITE" id="PS51186">
    <property type="entry name" value="GNAT"/>
    <property type="match status" value="1"/>
</dbReference>
<evidence type="ECO:0000259" key="3">
    <source>
        <dbReference type="PROSITE" id="PS51186"/>
    </source>
</evidence>
<keyword evidence="2" id="KW-0012">Acyltransferase</keyword>
<dbReference type="PANTHER" id="PTHR43877:SF2">
    <property type="entry name" value="AMINOALKYLPHOSPHONATE N-ACETYLTRANSFERASE-RELATED"/>
    <property type="match status" value="1"/>
</dbReference>
<dbReference type="InterPro" id="IPR050832">
    <property type="entry name" value="Bact_Acetyltransf"/>
</dbReference>
<keyword evidence="5" id="KW-1185">Reference proteome</keyword>
<name>A0A091AWW7_9GAMM</name>
<dbReference type="RefSeq" id="WP_022968958.1">
    <property type="nucleotide sequence ID" value="NZ_ATVD01000002.1"/>
</dbReference>
<protein>
    <recommendedName>
        <fullName evidence="3">N-acetyltransferase domain-containing protein</fullName>
    </recommendedName>
</protein>
<comment type="caution">
    <text evidence="4">The sequence shown here is derived from an EMBL/GenBank/DDBJ whole genome shotgun (WGS) entry which is preliminary data.</text>
</comment>
<dbReference type="SUPFAM" id="SSF55729">
    <property type="entry name" value="Acyl-CoA N-acyltransferases (Nat)"/>
    <property type="match status" value="1"/>
</dbReference>
<evidence type="ECO:0000256" key="1">
    <source>
        <dbReference type="ARBA" id="ARBA00022679"/>
    </source>
</evidence>
<dbReference type="GO" id="GO:0016747">
    <property type="term" value="F:acyltransferase activity, transferring groups other than amino-acyl groups"/>
    <property type="evidence" value="ECO:0007669"/>
    <property type="project" value="InterPro"/>
</dbReference>
<organism evidence="4 5">
    <name type="scientific">Arenimonas oryziterrae DSM 21050 = YC6267</name>
    <dbReference type="NCBI Taxonomy" id="1121015"/>
    <lineage>
        <taxon>Bacteria</taxon>
        <taxon>Pseudomonadati</taxon>
        <taxon>Pseudomonadota</taxon>
        <taxon>Gammaproteobacteria</taxon>
        <taxon>Lysobacterales</taxon>
        <taxon>Lysobacteraceae</taxon>
        <taxon>Arenimonas</taxon>
    </lineage>
</organism>
<dbReference type="InterPro" id="IPR000182">
    <property type="entry name" value="GNAT_dom"/>
</dbReference>
<sequence>MTDLRIESADPSMLDALCPLFQGYLRFYGKSADDAAVRAFLQARLERGESTIFLARDGEHALGFVQLYPAFASLSLAPSWILNDLYVAPAARGQGVAEALMQAARDLARADGAAEIFLQTAHDNLSAQRLYERLGYRHDLDFRVYTLDPRVD</sequence>
<feature type="domain" description="N-acetyltransferase" evidence="3">
    <location>
        <begin position="4"/>
        <end position="152"/>
    </location>
</feature>
<dbReference type="InterPro" id="IPR016181">
    <property type="entry name" value="Acyl_CoA_acyltransferase"/>
</dbReference>
<accession>A0A091AWW7</accession>
<dbReference type="PANTHER" id="PTHR43877">
    <property type="entry name" value="AMINOALKYLPHOSPHONATE N-ACETYLTRANSFERASE-RELATED-RELATED"/>
    <property type="match status" value="1"/>
</dbReference>
<dbReference type="OrthoDB" id="9792929at2"/>
<evidence type="ECO:0000256" key="2">
    <source>
        <dbReference type="ARBA" id="ARBA00023315"/>
    </source>
</evidence>
<dbReference type="Proteomes" id="UP000029385">
    <property type="component" value="Unassembled WGS sequence"/>
</dbReference>
<keyword evidence="1" id="KW-0808">Transferase</keyword>
<gene>
    <name evidence="4" type="ORF">N789_01885</name>
</gene>
<dbReference type="AlphaFoldDB" id="A0A091AWW7"/>
<dbReference type="STRING" id="1121015.GCA_000420545_01323"/>
<dbReference type="Gene3D" id="3.40.630.30">
    <property type="match status" value="1"/>
</dbReference>
<dbReference type="PATRIC" id="fig|1121015.4.peg.372"/>
<reference evidence="4 5" key="1">
    <citation type="submission" date="2013-09" db="EMBL/GenBank/DDBJ databases">
        <title>Genome sequencing of Arenimonas oryziterrae.</title>
        <authorList>
            <person name="Chen F."/>
            <person name="Wang G."/>
        </authorList>
    </citation>
    <scope>NUCLEOTIDE SEQUENCE [LARGE SCALE GENOMIC DNA]</scope>
    <source>
        <strain evidence="4 5">YC6267</strain>
    </source>
</reference>